<dbReference type="Gene3D" id="1.10.10.60">
    <property type="entry name" value="Homeodomain-like"/>
    <property type="match status" value="1"/>
</dbReference>
<reference evidence="1 2" key="1">
    <citation type="submission" date="2019-10" db="EMBL/GenBank/DDBJ databases">
        <title>Whole genome shotgun sequence of Acrocarpospora macrocephala NBRC 16266.</title>
        <authorList>
            <person name="Ichikawa N."/>
            <person name="Kimura A."/>
            <person name="Kitahashi Y."/>
            <person name="Komaki H."/>
            <person name="Oguchi A."/>
        </authorList>
    </citation>
    <scope>NUCLEOTIDE SEQUENCE [LARGE SCALE GENOMIC DNA]</scope>
    <source>
        <strain evidence="1 2">NBRC 16266</strain>
    </source>
</reference>
<dbReference type="OrthoDB" id="3257291at2"/>
<evidence type="ECO:0000313" key="2">
    <source>
        <dbReference type="Proteomes" id="UP000331127"/>
    </source>
</evidence>
<dbReference type="AlphaFoldDB" id="A0A5M3X4R7"/>
<dbReference type="EMBL" id="BLAE01000092">
    <property type="protein sequence ID" value="GES16110.1"/>
    <property type="molecule type" value="Genomic_DNA"/>
</dbReference>
<gene>
    <name evidence="1" type="ORF">Amac_097080</name>
</gene>
<evidence type="ECO:0000313" key="1">
    <source>
        <dbReference type="EMBL" id="GES16110.1"/>
    </source>
</evidence>
<keyword evidence="2" id="KW-1185">Reference proteome</keyword>
<sequence>MSWDYGSCAVALYESTPGATYKGIAADLGVSRGSLREWVLRMIRRKPEEWRHMANPVEP</sequence>
<accession>A0A5M3X4R7</accession>
<protein>
    <submittedName>
        <fullName evidence="1">Uncharacterized protein</fullName>
    </submittedName>
</protein>
<name>A0A5M3X4R7_9ACTN</name>
<dbReference type="InterPro" id="IPR009057">
    <property type="entry name" value="Homeodomain-like_sf"/>
</dbReference>
<dbReference type="SUPFAM" id="SSF46689">
    <property type="entry name" value="Homeodomain-like"/>
    <property type="match status" value="1"/>
</dbReference>
<organism evidence="1 2">
    <name type="scientific">Acrocarpospora macrocephala</name>
    <dbReference type="NCBI Taxonomy" id="150177"/>
    <lineage>
        <taxon>Bacteria</taxon>
        <taxon>Bacillati</taxon>
        <taxon>Actinomycetota</taxon>
        <taxon>Actinomycetes</taxon>
        <taxon>Streptosporangiales</taxon>
        <taxon>Streptosporangiaceae</taxon>
        <taxon>Acrocarpospora</taxon>
    </lineage>
</organism>
<dbReference type="Proteomes" id="UP000331127">
    <property type="component" value="Unassembled WGS sequence"/>
</dbReference>
<comment type="caution">
    <text evidence="1">The sequence shown here is derived from an EMBL/GenBank/DDBJ whole genome shotgun (WGS) entry which is preliminary data.</text>
</comment>
<proteinExistence type="predicted"/>